<dbReference type="InterPro" id="IPR002577">
    <property type="entry name" value="HTH_HxlR"/>
</dbReference>
<keyword evidence="3" id="KW-0804">Transcription</keyword>
<dbReference type="Gene3D" id="1.10.10.10">
    <property type="entry name" value="Winged helix-like DNA-binding domain superfamily/Winged helix DNA-binding domain"/>
    <property type="match status" value="2"/>
</dbReference>
<evidence type="ECO:0000256" key="1">
    <source>
        <dbReference type="ARBA" id="ARBA00023015"/>
    </source>
</evidence>
<dbReference type="PANTHER" id="PTHR33204">
    <property type="entry name" value="TRANSCRIPTIONAL REGULATOR, MARR FAMILY"/>
    <property type="match status" value="1"/>
</dbReference>
<feature type="domain" description="HTH hxlR-type" evidence="5">
    <location>
        <begin position="11"/>
        <end position="105"/>
    </location>
</feature>
<dbReference type="SUPFAM" id="SSF46785">
    <property type="entry name" value="Winged helix' DNA-binding domain"/>
    <property type="match status" value="2"/>
</dbReference>
<gene>
    <name evidence="6" type="ORF">GCM10010211_37360</name>
</gene>
<evidence type="ECO:0000256" key="3">
    <source>
        <dbReference type="ARBA" id="ARBA00023163"/>
    </source>
</evidence>
<keyword evidence="2" id="KW-0238">DNA-binding</keyword>
<dbReference type="EMBL" id="BMRP01000012">
    <property type="protein sequence ID" value="GGU68529.1"/>
    <property type="molecule type" value="Genomic_DNA"/>
</dbReference>
<accession>A0ABQ2V5L7</accession>
<dbReference type="PANTHER" id="PTHR33204:SF18">
    <property type="entry name" value="TRANSCRIPTIONAL REGULATORY PROTEIN"/>
    <property type="match status" value="1"/>
</dbReference>
<reference evidence="7" key="1">
    <citation type="journal article" date="2019" name="Int. J. Syst. Evol. Microbiol.">
        <title>The Global Catalogue of Microorganisms (GCM) 10K type strain sequencing project: providing services to taxonomists for standard genome sequencing and annotation.</title>
        <authorList>
            <consortium name="The Broad Institute Genomics Platform"/>
            <consortium name="The Broad Institute Genome Sequencing Center for Infectious Disease"/>
            <person name="Wu L."/>
            <person name="Ma J."/>
        </authorList>
    </citation>
    <scope>NUCLEOTIDE SEQUENCE [LARGE SCALE GENOMIC DNA]</scope>
    <source>
        <strain evidence="7">JCM 3399</strain>
    </source>
</reference>
<evidence type="ECO:0000256" key="4">
    <source>
        <dbReference type="SAM" id="MobiDB-lite"/>
    </source>
</evidence>
<dbReference type="InterPro" id="IPR036390">
    <property type="entry name" value="WH_DNA-bd_sf"/>
</dbReference>
<proteinExistence type="predicted"/>
<sequence>MRDHRVSAHDAALVSKAIGRLAPRWTTWTLQTIAQHGQTRLTKIAAALPWLSTQNTQQILRRMHTNGLLDQPDYGLYEVSPSGRNAHSVHRTLASWHRTHTGGSGPAVAEAERTEDALRRLRGEGAVDVLHALSEHGPLPHGELRKASGLATSSFYYRLQQLQDDQLLTRTGPSFRAAYTLAPAAQALGPIYRELAAFGSMAPSVAVQRKPAALATASTARANAAVRRTPAALPGLFSHASTPQPRVPAHVTALSHPSRTR</sequence>
<dbReference type="Proteomes" id="UP000654471">
    <property type="component" value="Unassembled WGS sequence"/>
</dbReference>
<evidence type="ECO:0000259" key="5">
    <source>
        <dbReference type="PROSITE" id="PS51118"/>
    </source>
</evidence>
<dbReference type="RefSeq" id="WP_189301379.1">
    <property type="nucleotide sequence ID" value="NZ_BMRP01000012.1"/>
</dbReference>
<organism evidence="6 7">
    <name type="scientific">Streptomyces albospinus</name>
    <dbReference type="NCBI Taxonomy" id="285515"/>
    <lineage>
        <taxon>Bacteria</taxon>
        <taxon>Bacillati</taxon>
        <taxon>Actinomycetota</taxon>
        <taxon>Actinomycetes</taxon>
        <taxon>Kitasatosporales</taxon>
        <taxon>Streptomycetaceae</taxon>
        <taxon>Streptomyces</taxon>
    </lineage>
</organism>
<dbReference type="PROSITE" id="PS51118">
    <property type="entry name" value="HTH_HXLR"/>
    <property type="match status" value="1"/>
</dbReference>
<evidence type="ECO:0000256" key="2">
    <source>
        <dbReference type="ARBA" id="ARBA00023125"/>
    </source>
</evidence>
<evidence type="ECO:0000313" key="7">
    <source>
        <dbReference type="Proteomes" id="UP000654471"/>
    </source>
</evidence>
<keyword evidence="7" id="KW-1185">Reference proteome</keyword>
<dbReference type="InterPro" id="IPR036388">
    <property type="entry name" value="WH-like_DNA-bd_sf"/>
</dbReference>
<feature type="region of interest" description="Disordered" evidence="4">
    <location>
        <begin position="235"/>
        <end position="261"/>
    </location>
</feature>
<comment type="caution">
    <text evidence="6">The sequence shown here is derived from an EMBL/GenBank/DDBJ whole genome shotgun (WGS) entry which is preliminary data.</text>
</comment>
<name>A0ABQ2V5L7_9ACTN</name>
<evidence type="ECO:0000313" key="6">
    <source>
        <dbReference type="EMBL" id="GGU68529.1"/>
    </source>
</evidence>
<protein>
    <recommendedName>
        <fullName evidence="5">HTH hxlR-type domain-containing protein</fullName>
    </recommendedName>
</protein>
<keyword evidence="1" id="KW-0805">Transcription regulation</keyword>